<dbReference type="EMBL" id="SPQC01000039">
    <property type="protein sequence ID" value="TFU21093.1"/>
    <property type="molecule type" value="Genomic_DNA"/>
</dbReference>
<organism evidence="1 2">
    <name type="scientific">Rothia nasimurium</name>
    <dbReference type="NCBI Taxonomy" id="85336"/>
    <lineage>
        <taxon>Bacteria</taxon>
        <taxon>Bacillati</taxon>
        <taxon>Actinomycetota</taxon>
        <taxon>Actinomycetes</taxon>
        <taxon>Micrococcales</taxon>
        <taxon>Micrococcaceae</taxon>
        <taxon>Rothia</taxon>
    </lineage>
</organism>
<reference evidence="1 2" key="1">
    <citation type="submission" date="2019-03" db="EMBL/GenBank/DDBJ databases">
        <title>Diversity of the mouse oral microbiome.</title>
        <authorList>
            <person name="Joseph S."/>
            <person name="Aduse-Opoku J."/>
            <person name="Curtis M."/>
            <person name="Wade W."/>
            <person name="Hashim A."/>
        </authorList>
    </citation>
    <scope>NUCLEOTIDE SEQUENCE [LARGE SCALE GENOMIC DNA]</scope>
    <source>
        <strain evidence="2">irhom_31</strain>
    </source>
</reference>
<dbReference type="OrthoDB" id="4993002at2"/>
<name>A0A4Y9F2P2_9MICC</name>
<evidence type="ECO:0000313" key="1">
    <source>
        <dbReference type="EMBL" id="TFU21093.1"/>
    </source>
</evidence>
<protein>
    <submittedName>
        <fullName evidence="1">Uncharacterized protein</fullName>
    </submittedName>
</protein>
<sequence length="158" mass="18204">MAIPTIFDIDFACGHTEERDLSNKPAGKRKGLANWLATKNCSECSRKENANEYKEKLYQNALNNQISLELPPLEGTEKQLRWATTSRDTVLMAAFEEFVRGEHALMDEEAFDEQFLIPARKIVAARWWIDYRDTDPSDLKECLDTALEETQDVNENPY</sequence>
<dbReference type="GeneID" id="97482068"/>
<dbReference type="AlphaFoldDB" id="A0A4Y9F2P2"/>
<accession>A0A4Y9F2P2</accession>
<evidence type="ECO:0000313" key="2">
    <source>
        <dbReference type="Proteomes" id="UP000297951"/>
    </source>
</evidence>
<dbReference type="Proteomes" id="UP000297951">
    <property type="component" value="Unassembled WGS sequence"/>
</dbReference>
<gene>
    <name evidence="1" type="ORF">E4U03_09880</name>
</gene>
<comment type="caution">
    <text evidence="1">The sequence shown here is derived from an EMBL/GenBank/DDBJ whole genome shotgun (WGS) entry which is preliminary data.</text>
</comment>
<proteinExistence type="predicted"/>
<dbReference type="RefSeq" id="WP_135013439.1">
    <property type="nucleotide sequence ID" value="NZ_JADGLK010000039.1"/>
</dbReference>